<dbReference type="VEuPathDB" id="TrichDB:TVAG_041470"/>
<dbReference type="Proteomes" id="UP000001542">
    <property type="component" value="Unassembled WGS sequence"/>
</dbReference>
<keyword evidence="3" id="KW-1185">Reference proteome</keyword>
<dbReference type="PROSITE" id="PS00108">
    <property type="entry name" value="PROTEIN_KINASE_ST"/>
    <property type="match status" value="1"/>
</dbReference>
<evidence type="ECO:0000313" key="3">
    <source>
        <dbReference type="Proteomes" id="UP000001542"/>
    </source>
</evidence>
<evidence type="ECO:0000259" key="1">
    <source>
        <dbReference type="PROSITE" id="PS50011"/>
    </source>
</evidence>
<dbReference type="Gene3D" id="1.10.510.10">
    <property type="entry name" value="Transferase(Phosphotransferase) domain 1"/>
    <property type="match status" value="1"/>
</dbReference>
<dbReference type="EMBL" id="DS115754">
    <property type="protein sequence ID" value="EAX83737.1"/>
    <property type="molecule type" value="Genomic_DNA"/>
</dbReference>
<dbReference type="AlphaFoldDB" id="A2GGI0"/>
<sequence length="128" mass="14662">MEYCPSDLERVMKQQKLFSKEELLKYSKEVVQSVCACHSKNIAHCDIKPANFLVDKYGRLKIGDFGLSSVYDDQYTCDLFKGTIIYMAPEVFESEDYNPIIVSIQVLGMVALRSTLPNTCEFDTLQNR</sequence>
<dbReference type="GO" id="GO:0004672">
    <property type="term" value="F:protein kinase activity"/>
    <property type="evidence" value="ECO:0007669"/>
    <property type="project" value="InterPro"/>
</dbReference>
<dbReference type="PANTHER" id="PTHR24362">
    <property type="entry name" value="SERINE/THREONINE-PROTEIN KINASE NEK"/>
    <property type="match status" value="1"/>
</dbReference>
<evidence type="ECO:0000313" key="2">
    <source>
        <dbReference type="EMBL" id="EAX83737.1"/>
    </source>
</evidence>
<feature type="domain" description="Protein kinase" evidence="1">
    <location>
        <begin position="1"/>
        <end position="128"/>
    </location>
</feature>
<proteinExistence type="predicted"/>
<gene>
    <name evidence="2" type="ORF">TVAG_041470</name>
</gene>
<protein>
    <recommendedName>
        <fullName evidence="1">Protein kinase domain-containing protein</fullName>
    </recommendedName>
</protein>
<reference evidence="2" key="2">
    <citation type="journal article" date="2007" name="Science">
        <title>Draft genome sequence of the sexually transmitted pathogen Trichomonas vaginalis.</title>
        <authorList>
            <person name="Carlton J.M."/>
            <person name="Hirt R.P."/>
            <person name="Silva J.C."/>
            <person name="Delcher A.L."/>
            <person name="Schatz M."/>
            <person name="Zhao Q."/>
            <person name="Wortman J.R."/>
            <person name="Bidwell S.L."/>
            <person name="Alsmark U.C.M."/>
            <person name="Besteiro S."/>
            <person name="Sicheritz-Ponten T."/>
            <person name="Noel C.J."/>
            <person name="Dacks J.B."/>
            <person name="Foster P.G."/>
            <person name="Simillion C."/>
            <person name="Van de Peer Y."/>
            <person name="Miranda-Saavedra D."/>
            <person name="Barton G.J."/>
            <person name="Westrop G.D."/>
            <person name="Mueller S."/>
            <person name="Dessi D."/>
            <person name="Fiori P.L."/>
            <person name="Ren Q."/>
            <person name="Paulsen I."/>
            <person name="Zhang H."/>
            <person name="Bastida-Corcuera F.D."/>
            <person name="Simoes-Barbosa A."/>
            <person name="Brown M.T."/>
            <person name="Hayes R.D."/>
            <person name="Mukherjee M."/>
            <person name="Okumura C.Y."/>
            <person name="Schneider R."/>
            <person name="Smith A.J."/>
            <person name="Vanacova S."/>
            <person name="Villalvazo M."/>
            <person name="Haas B.J."/>
            <person name="Pertea M."/>
            <person name="Feldblyum T.V."/>
            <person name="Utterback T.R."/>
            <person name="Shu C.L."/>
            <person name="Osoegawa K."/>
            <person name="de Jong P.J."/>
            <person name="Hrdy I."/>
            <person name="Horvathova L."/>
            <person name="Zubacova Z."/>
            <person name="Dolezal P."/>
            <person name="Malik S.B."/>
            <person name="Logsdon J.M. Jr."/>
            <person name="Henze K."/>
            <person name="Gupta A."/>
            <person name="Wang C.C."/>
            <person name="Dunne R.L."/>
            <person name="Upcroft J.A."/>
            <person name="Upcroft P."/>
            <person name="White O."/>
            <person name="Salzberg S.L."/>
            <person name="Tang P."/>
            <person name="Chiu C.-H."/>
            <person name="Lee Y.-S."/>
            <person name="Embley T.M."/>
            <person name="Coombs G.H."/>
            <person name="Mottram J.C."/>
            <person name="Tachezy J."/>
            <person name="Fraser-Liggett C.M."/>
            <person name="Johnson P.J."/>
        </authorList>
    </citation>
    <scope>NUCLEOTIDE SEQUENCE [LARGE SCALE GENOMIC DNA]</scope>
    <source>
        <strain evidence="2">G3</strain>
    </source>
</reference>
<dbReference type="InterPro" id="IPR000719">
    <property type="entry name" value="Prot_kinase_dom"/>
</dbReference>
<dbReference type="InterPro" id="IPR008271">
    <property type="entry name" value="Ser/Thr_kinase_AS"/>
</dbReference>
<dbReference type="SUPFAM" id="SSF56112">
    <property type="entry name" value="Protein kinase-like (PK-like)"/>
    <property type="match status" value="1"/>
</dbReference>
<accession>A2GGI0</accession>
<name>A2GGI0_TRIV3</name>
<dbReference type="PROSITE" id="PS50011">
    <property type="entry name" value="PROTEIN_KINASE_DOM"/>
    <property type="match status" value="1"/>
</dbReference>
<dbReference type="OrthoDB" id="1716296at2759"/>
<dbReference type="SMR" id="A2GGI0"/>
<dbReference type="SMART" id="SM00220">
    <property type="entry name" value="S_TKc"/>
    <property type="match status" value="1"/>
</dbReference>
<dbReference type="PANTHER" id="PTHR24362:SF309">
    <property type="entry name" value="PROTEIN KINASE DOMAIN-CONTAINING PROTEIN"/>
    <property type="match status" value="1"/>
</dbReference>
<organism evidence="2 3">
    <name type="scientific">Trichomonas vaginalis (strain ATCC PRA-98 / G3)</name>
    <dbReference type="NCBI Taxonomy" id="412133"/>
    <lineage>
        <taxon>Eukaryota</taxon>
        <taxon>Metamonada</taxon>
        <taxon>Parabasalia</taxon>
        <taxon>Trichomonadida</taxon>
        <taxon>Trichomonadidae</taxon>
        <taxon>Trichomonas</taxon>
    </lineage>
</organism>
<dbReference type="InParanoid" id="A2GGI0"/>
<dbReference type="Pfam" id="PF00069">
    <property type="entry name" value="Pkinase"/>
    <property type="match status" value="1"/>
</dbReference>
<dbReference type="eggNOG" id="KOG0611">
    <property type="taxonomic scope" value="Eukaryota"/>
</dbReference>
<reference evidence="2" key="1">
    <citation type="submission" date="2006-10" db="EMBL/GenBank/DDBJ databases">
        <authorList>
            <person name="Amadeo P."/>
            <person name="Zhao Q."/>
            <person name="Wortman J."/>
            <person name="Fraser-Liggett C."/>
            <person name="Carlton J."/>
        </authorList>
    </citation>
    <scope>NUCLEOTIDE SEQUENCE</scope>
    <source>
        <strain evidence="2">G3</strain>
    </source>
</reference>
<dbReference type="InterPro" id="IPR011009">
    <property type="entry name" value="Kinase-like_dom_sf"/>
</dbReference>
<dbReference type="STRING" id="5722.A2GGI0"/>
<dbReference type="GO" id="GO:0005524">
    <property type="term" value="F:ATP binding"/>
    <property type="evidence" value="ECO:0007669"/>
    <property type="project" value="InterPro"/>
</dbReference>